<dbReference type="AlphaFoldDB" id="A0A8S1J2M3"/>
<protein>
    <submittedName>
        <fullName evidence="2">Uncharacterized protein</fullName>
    </submittedName>
</protein>
<evidence type="ECO:0000313" key="2">
    <source>
        <dbReference type="EMBL" id="CAD7701427.1"/>
    </source>
</evidence>
<accession>A0A8S1J2M3</accession>
<dbReference type="Proteomes" id="UP000708148">
    <property type="component" value="Unassembled WGS sequence"/>
</dbReference>
<dbReference type="EMBL" id="CAJHUC010001534">
    <property type="protein sequence ID" value="CAD7701427.1"/>
    <property type="molecule type" value="Genomic_DNA"/>
</dbReference>
<comment type="caution">
    <text evidence="2">The sequence shown here is derived from an EMBL/GenBank/DDBJ whole genome shotgun (WGS) entry which is preliminary data.</text>
</comment>
<gene>
    <name evidence="2" type="ORF">OSTQU699_LOCUS6786</name>
</gene>
<keyword evidence="3" id="KW-1185">Reference proteome</keyword>
<reference evidence="2" key="1">
    <citation type="submission" date="2020-12" db="EMBL/GenBank/DDBJ databases">
        <authorList>
            <person name="Iha C."/>
        </authorList>
    </citation>
    <scope>NUCLEOTIDE SEQUENCE</scope>
</reference>
<evidence type="ECO:0000256" key="1">
    <source>
        <dbReference type="SAM" id="MobiDB-lite"/>
    </source>
</evidence>
<evidence type="ECO:0000313" key="3">
    <source>
        <dbReference type="Proteomes" id="UP000708148"/>
    </source>
</evidence>
<proteinExistence type="predicted"/>
<organism evidence="2 3">
    <name type="scientific">Ostreobium quekettii</name>
    <dbReference type="NCBI Taxonomy" id="121088"/>
    <lineage>
        <taxon>Eukaryota</taxon>
        <taxon>Viridiplantae</taxon>
        <taxon>Chlorophyta</taxon>
        <taxon>core chlorophytes</taxon>
        <taxon>Ulvophyceae</taxon>
        <taxon>TCBD clade</taxon>
        <taxon>Bryopsidales</taxon>
        <taxon>Ostreobineae</taxon>
        <taxon>Ostreobiaceae</taxon>
        <taxon>Ostreobium</taxon>
    </lineage>
</organism>
<sequence length="164" mass="17861">MRDSGFGSSDGQALVSVRDCATRNGRDMTLEAGARRGRTVFFLNGQIRWKRCVGRYPRVCVGVELNERPVCATELGTLGGFNKENRWWWLVWKCVIVFAVGIREQKIDAGGMCSVSALLPAVVLGGQRVLQGLDQKLGRMSGRSGSDGGGNSLDCLPERLTTPL</sequence>
<name>A0A8S1J2M3_9CHLO</name>
<feature type="region of interest" description="Disordered" evidence="1">
    <location>
        <begin position="140"/>
        <end position="164"/>
    </location>
</feature>